<dbReference type="SUPFAM" id="SSF101874">
    <property type="entry name" value="YceI-like"/>
    <property type="match status" value="1"/>
</dbReference>
<keyword evidence="4" id="KW-1185">Reference proteome</keyword>
<evidence type="ECO:0000256" key="1">
    <source>
        <dbReference type="ARBA" id="ARBA00008812"/>
    </source>
</evidence>
<dbReference type="PANTHER" id="PTHR34406:SF1">
    <property type="entry name" value="PROTEIN YCEI"/>
    <property type="match status" value="1"/>
</dbReference>
<dbReference type="EMBL" id="CP097289">
    <property type="protein sequence ID" value="UQT55294.1"/>
    <property type="molecule type" value="Genomic_DNA"/>
</dbReference>
<gene>
    <name evidence="3" type="ORF">M4V62_09390</name>
</gene>
<accession>A0ABY4PPU9</accession>
<name>A0ABY4PPU9_9ACTN</name>
<reference evidence="3 4" key="1">
    <citation type="submission" date="2022-05" db="EMBL/GenBank/DDBJ databases">
        <authorList>
            <person name="Zhou X."/>
            <person name="Li K."/>
            <person name="Man Y."/>
        </authorList>
    </citation>
    <scope>NUCLEOTIDE SEQUENCE [LARGE SCALE GENOMIC DNA]</scope>
    <source>
        <strain evidence="3 4">MS405</strain>
    </source>
</reference>
<dbReference type="Proteomes" id="UP000829992">
    <property type="component" value="Chromosome"/>
</dbReference>
<dbReference type="Pfam" id="PF04264">
    <property type="entry name" value="YceI"/>
    <property type="match status" value="1"/>
</dbReference>
<comment type="similarity">
    <text evidence="1">Belongs to the UPF0312 family.</text>
</comment>
<protein>
    <submittedName>
        <fullName evidence="3">YceI family protein</fullName>
    </submittedName>
</protein>
<dbReference type="Gene3D" id="2.40.128.110">
    <property type="entry name" value="Lipid/polyisoprenoid-binding, YceI-like"/>
    <property type="match status" value="1"/>
</dbReference>
<organism evidence="3 4">
    <name type="scientific">Streptomyces durmitorensis</name>
    <dbReference type="NCBI Taxonomy" id="319947"/>
    <lineage>
        <taxon>Bacteria</taxon>
        <taxon>Bacillati</taxon>
        <taxon>Actinomycetota</taxon>
        <taxon>Actinomycetes</taxon>
        <taxon>Kitasatosporales</taxon>
        <taxon>Streptomycetaceae</taxon>
        <taxon>Streptomyces</taxon>
    </lineage>
</organism>
<proteinExistence type="inferred from homology"/>
<feature type="domain" description="Lipid/polyisoprenoid-binding YceI-like" evidence="2">
    <location>
        <begin position="14"/>
        <end position="179"/>
    </location>
</feature>
<evidence type="ECO:0000313" key="4">
    <source>
        <dbReference type="Proteomes" id="UP000829992"/>
    </source>
</evidence>
<dbReference type="InterPro" id="IPR036761">
    <property type="entry name" value="TTHA0802/YceI-like_sf"/>
</dbReference>
<evidence type="ECO:0000313" key="3">
    <source>
        <dbReference type="EMBL" id="UQT55294.1"/>
    </source>
</evidence>
<evidence type="ECO:0000259" key="2">
    <source>
        <dbReference type="SMART" id="SM00867"/>
    </source>
</evidence>
<sequence length="182" mass="19847">MSLTPIDLAELTGAYALDTTQSRIGFVARHTMSTRVRGRFEAYEGDVLLHGDHPSTSGARLTIRASSLQTHNRQRDDQLRSTFLDTDNHPAITFASTDVTPTGETTYKVTGDLTMRGVTNPVTLDVQLTAAESDAQGDFRVGLQGGVTINRNDWGVNWNTATSLLVSPKVTLEFDVIAVRQP</sequence>
<dbReference type="InterPro" id="IPR007372">
    <property type="entry name" value="Lipid/polyisoprenoid-bd_YceI"/>
</dbReference>
<dbReference type="RefSeq" id="WP_249586783.1">
    <property type="nucleotide sequence ID" value="NZ_BAAAQL010000008.1"/>
</dbReference>
<dbReference type="SMART" id="SM00867">
    <property type="entry name" value="YceI"/>
    <property type="match status" value="1"/>
</dbReference>
<dbReference type="PANTHER" id="PTHR34406">
    <property type="entry name" value="PROTEIN YCEI"/>
    <property type="match status" value="1"/>
</dbReference>